<dbReference type="Proteomes" id="UP000196877">
    <property type="component" value="Chromosome"/>
</dbReference>
<evidence type="ECO:0000313" key="2">
    <source>
        <dbReference type="Proteomes" id="UP000196877"/>
    </source>
</evidence>
<gene>
    <name evidence="1" type="ORF">S101395_01681</name>
</gene>
<sequence>MGKTFETTKKRGGCSLLRRFLLRYEGRDSAGYKARTLLTVPASSFIHSISFIDLYIEKSHGTTAKKG</sequence>
<organism evidence="1 2">
    <name type="scientific">Bacillus sonorensis</name>
    <dbReference type="NCBI Taxonomy" id="119858"/>
    <lineage>
        <taxon>Bacteria</taxon>
        <taxon>Bacillati</taxon>
        <taxon>Bacillota</taxon>
        <taxon>Bacilli</taxon>
        <taxon>Bacillales</taxon>
        <taxon>Bacillaceae</taxon>
        <taxon>Bacillus</taxon>
    </lineage>
</organism>
<evidence type="ECO:0000313" key="1">
    <source>
        <dbReference type="EMBL" id="ASB88190.1"/>
    </source>
</evidence>
<protein>
    <submittedName>
        <fullName evidence="1">Uncharacterized protein</fullName>
    </submittedName>
</protein>
<dbReference type="EMBL" id="CP021920">
    <property type="protein sequence ID" value="ASB88190.1"/>
    <property type="molecule type" value="Genomic_DNA"/>
</dbReference>
<reference evidence="1 2" key="1">
    <citation type="submission" date="2017-06" db="EMBL/GenBank/DDBJ databases">
        <title>Genome sequence of Bacillus sonorensis strain SRCM101395.</title>
        <authorList>
            <person name="Cho S.H."/>
        </authorList>
    </citation>
    <scope>NUCLEOTIDE SEQUENCE [LARGE SCALE GENOMIC DNA]</scope>
    <source>
        <strain evidence="1 2">SRCM101395</strain>
    </source>
</reference>
<proteinExistence type="predicted"/>
<accession>A0ABN5AH66</accession>
<name>A0ABN5AH66_9BACI</name>
<keyword evidence="2" id="KW-1185">Reference proteome</keyword>